<evidence type="ECO:0000313" key="2">
    <source>
        <dbReference type="Proteomes" id="UP001178461"/>
    </source>
</evidence>
<keyword evidence="2" id="KW-1185">Reference proteome</keyword>
<sequence length="129" mass="14034">MEKEISELHKRNAELEACASDLQSGLEEARAAQSGATGGLLGRSKASWVEKFNGDPEGYLDFKTEMRYFMELESAQFDNDAQKVAHIISHLSGGGLRVGANTSISKGVNEMEMFTSMEMEGGSGRAHED</sequence>
<dbReference type="EMBL" id="OX395145">
    <property type="protein sequence ID" value="CAI5799369.1"/>
    <property type="molecule type" value="Genomic_DNA"/>
</dbReference>
<organism evidence="1 2">
    <name type="scientific">Podarcis lilfordi</name>
    <name type="common">Lilford's wall lizard</name>
    <dbReference type="NCBI Taxonomy" id="74358"/>
    <lineage>
        <taxon>Eukaryota</taxon>
        <taxon>Metazoa</taxon>
        <taxon>Chordata</taxon>
        <taxon>Craniata</taxon>
        <taxon>Vertebrata</taxon>
        <taxon>Euteleostomi</taxon>
        <taxon>Lepidosauria</taxon>
        <taxon>Squamata</taxon>
        <taxon>Bifurcata</taxon>
        <taxon>Unidentata</taxon>
        <taxon>Episquamata</taxon>
        <taxon>Laterata</taxon>
        <taxon>Lacertibaenia</taxon>
        <taxon>Lacertidae</taxon>
        <taxon>Podarcis</taxon>
    </lineage>
</organism>
<gene>
    <name evidence="1" type="ORF">PODLI_1B017264</name>
</gene>
<evidence type="ECO:0000313" key="1">
    <source>
        <dbReference type="EMBL" id="CAI5799369.1"/>
    </source>
</evidence>
<name>A0AA35LN92_9SAUR</name>
<reference evidence="1" key="1">
    <citation type="submission" date="2022-12" db="EMBL/GenBank/DDBJ databases">
        <authorList>
            <person name="Alioto T."/>
            <person name="Alioto T."/>
            <person name="Gomez Garrido J."/>
        </authorList>
    </citation>
    <scope>NUCLEOTIDE SEQUENCE</scope>
</reference>
<accession>A0AA35LN92</accession>
<dbReference type="Proteomes" id="UP001178461">
    <property type="component" value="Chromosome W"/>
</dbReference>
<dbReference type="AlphaFoldDB" id="A0AA35LN92"/>
<protein>
    <submittedName>
        <fullName evidence="1">Uncharacterized protein</fullName>
    </submittedName>
</protein>
<proteinExistence type="predicted"/>